<proteinExistence type="predicted"/>
<keyword evidence="2" id="KW-1185">Reference proteome</keyword>
<dbReference type="OrthoDB" id="6288414at2759"/>
<organism evidence="3">
    <name type="scientific">Echinostoma caproni</name>
    <dbReference type="NCBI Taxonomy" id="27848"/>
    <lineage>
        <taxon>Eukaryota</taxon>
        <taxon>Metazoa</taxon>
        <taxon>Spiralia</taxon>
        <taxon>Lophotrochozoa</taxon>
        <taxon>Platyhelminthes</taxon>
        <taxon>Trematoda</taxon>
        <taxon>Digenea</taxon>
        <taxon>Plagiorchiida</taxon>
        <taxon>Echinostomata</taxon>
        <taxon>Echinostomatoidea</taxon>
        <taxon>Echinostomatidae</taxon>
        <taxon>Echinostoma</taxon>
    </lineage>
</organism>
<gene>
    <name evidence="1" type="ORF">ECPE_LOCUS3158</name>
</gene>
<evidence type="ECO:0000313" key="2">
    <source>
        <dbReference type="Proteomes" id="UP000272942"/>
    </source>
</evidence>
<dbReference type="AlphaFoldDB" id="A0A183A873"/>
<accession>A0A183A873</accession>
<dbReference type="EMBL" id="UZAN01040139">
    <property type="protein sequence ID" value="VDP68588.1"/>
    <property type="molecule type" value="Genomic_DNA"/>
</dbReference>
<evidence type="ECO:0000313" key="1">
    <source>
        <dbReference type="EMBL" id="VDP68588.1"/>
    </source>
</evidence>
<name>A0A183A873_9TREM</name>
<reference evidence="3" key="1">
    <citation type="submission" date="2016-06" db="UniProtKB">
        <authorList>
            <consortium name="WormBaseParasite"/>
        </authorList>
    </citation>
    <scope>IDENTIFICATION</scope>
</reference>
<reference evidence="1 2" key="2">
    <citation type="submission" date="2018-11" db="EMBL/GenBank/DDBJ databases">
        <authorList>
            <consortium name="Pathogen Informatics"/>
        </authorList>
    </citation>
    <scope>NUCLEOTIDE SEQUENCE [LARGE SCALE GENOMIC DNA]</scope>
    <source>
        <strain evidence="1 2">Egypt</strain>
    </source>
</reference>
<sequence length="363" mass="41059">MRQIRRALCAQVQKLYATERNDCADTVLSGDWRVAQEPSLRRPNSLRGFWSQVFDQPSMPDPGPFEATASKWSMLVPLAADEVTDALKQMEQTAPGLDRVTTSNLLKMNQDGPVQFLTTMLVLRCPTRQLSRRLTALSAALRAAEMRMNASKSASMTIVKDGKRKHLVLPQGQFEVDGSPLKSMNPVDEAKYLGLRFTRKGRNAERHTGKLNEMLGDLTKAPLKPHQRLELLRVFAIPKLVQDLTLGVAHRNTLKSLDRMIRERSITEDREGIVLKRREICPFYYVCDFGNRFGLTLTPTQPMLTTPCEDLVKVLSSNRAHPGLAPENVQRKVCKYDVTDNTKETHFIYQINPGTNEALRRTT</sequence>
<evidence type="ECO:0000313" key="3">
    <source>
        <dbReference type="WBParaSite" id="ECPE_0000316101-mRNA-1"/>
    </source>
</evidence>
<protein>
    <submittedName>
        <fullName evidence="3">PAZ domain-containing protein</fullName>
    </submittedName>
</protein>
<dbReference type="Proteomes" id="UP000272942">
    <property type="component" value="Unassembled WGS sequence"/>
</dbReference>
<dbReference type="WBParaSite" id="ECPE_0000316101-mRNA-1">
    <property type="protein sequence ID" value="ECPE_0000316101-mRNA-1"/>
    <property type="gene ID" value="ECPE_0000316101"/>
</dbReference>